<reference evidence="2 3" key="1">
    <citation type="submission" date="2011-06" db="EMBL/GenBank/DDBJ databases">
        <title>The Genome Sequence of Fusarium oxysporum FOSC 3-a.</title>
        <authorList>
            <consortium name="The Broad Institute Genome Sequencing Platform"/>
            <person name="Ma L.-J."/>
            <person name="Gale L.R."/>
            <person name="Schwartz D.C."/>
            <person name="Zhou S."/>
            <person name="Corby-Kistler H."/>
            <person name="Young S.K."/>
            <person name="Zeng Q."/>
            <person name="Gargeya S."/>
            <person name="Fitzgerald M."/>
            <person name="Haas B."/>
            <person name="Abouelleil A."/>
            <person name="Alvarado L."/>
            <person name="Arachchi H.M."/>
            <person name="Berlin A."/>
            <person name="Brown A."/>
            <person name="Chapman S.B."/>
            <person name="Chen Z."/>
            <person name="Dunbar C."/>
            <person name="Freedman E."/>
            <person name="Gearin G."/>
            <person name="Gellesch M."/>
            <person name="Goldberg J."/>
            <person name="Griggs A."/>
            <person name="Gujja S."/>
            <person name="Heiman D."/>
            <person name="Howarth C."/>
            <person name="Larson L."/>
            <person name="Lui A."/>
            <person name="MacDonald P.J.P."/>
            <person name="Mehta T."/>
            <person name="Montmayeur A."/>
            <person name="Murphy C."/>
            <person name="Neiman D."/>
            <person name="Pearson M."/>
            <person name="Priest M."/>
            <person name="Roberts A."/>
            <person name="Saif S."/>
            <person name="Shea T."/>
            <person name="Shenoy N."/>
            <person name="Sisk P."/>
            <person name="Stolte C."/>
            <person name="Sykes S."/>
            <person name="Wortman J."/>
            <person name="Nusbaum C."/>
            <person name="Birren B."/>
        </authorList>
    </citation>
    <scope>NUCLEOTIDE SEQUENCE [LARGE SCALE GENOMIC DNA]</scope>
    <source>
        <strain evidence="3">FOSC 3-a</strain>
    </source>
</reference>
<dbReference type="EMBL" id="JH717847">
    <property type="protein sequence ID" value="EWY84081.1"/>
    <property type="molecule type" value="Genomic_DNA"/>
</dbReference>
<dbReference type="AlphaFoldDB" id="W9HV58"/>
<dbReference type="HOGENOM" id="CLU_1115792_0_0_1"/>
<protein>
    <submittedName>
        <fullName evidence="2">Uncharacterized protein</fullName>
    </submittedName>
</protein>
<proteinExistence type="predicted"/>
<evidence type="ECO:0000256" key="1">
    <source>
        <dbReference type="SAM" id="MobiDB-lite"/>
    </source>
</evidence>
<dbReference type="Proteomes" id="UP000030753">
    <property type="component" value="Unassembled WGS sequence"/>
</dbReference>
<accession>W9HV58</accession>
<gene>
    <name evidence="2" type="ORF">FOYG_13857</name>
</gene>
<feature type="region of interest" description="Disordered" evidence="1">
    <location>
        <begin position="148"/>
        <end position="169"/>
    </location>
</feature>
<name>W9HV58_FUSOX</name>
<sequence length="280" mass="31324">MLVDILTNGINHNPSNTSSSSTQNHSTHSQMASLVPIDPKGITAKYHGLTGKLILHAEGKIPGFFLTPFFEQDVWEGGLRFAVKAYSGGFAKLPDEKHVDFTFELPILLPIPHFNNKSVLVETAFGTSEIDIQYLEWAKPPKDIALPLQATGDDTAAPTSNSDKKPANTTTIYPPKDFWLSDKGTLEIIALVPKQLTSLVNIDFNPEFIKLVATSYEGGFIKWTISWAKIPDPANDPQRINVITTIKPEVEIQIWPPIPHIRFIQPYLIHRMWMLSDQKE</sequence>
<evidence type="ECO:0000313" key="2">
    <source>
        <dbReference type="EMBL" id="EWY84081.1"/>
    </source>
</evidence>
<dbReference type="OrthoDB" id="5076294at2759"/>
<evidence type="ECO:0000313" key="3">
    <source>
        <dbReference type="Proteomes" id="UP000030753"/>
    </source>
</evidence>
<feature type="compositionally biased region" description="Polar residues" evidence="1">
    <location>
        <begin position="157"/>
        <end position="169"/>
    </location>
</feature>
<feature type="region of interest" description="Disordered" evidence="1">
    <location>
        <begin position="11"/>
        <end position="30"/>
    </location>
</feature>
<organism evidence="2 3">
    <name type="scientific">Fusarium oxysporum NRRL 32931</name>
    <dbReference type="NCBI Taxonomy" id="660029"/>
    <lineage>
        <taxon>Eukaryota</taxon>
        <taxon>Fungi</taxon>
        <taxon>Dikarya</taxon>
        <taxon>Ascomycota</taxon>
        <taxon>Pezizomycotina</taxon>
        <taxon>Sordariomycetes</taxon>
        <taxon>Hypocreomycetidae</taxon>
        <taxon>Hypocreales</taxon>
        <taxon>Nectriaceae</taxon>
        <taxon>Fusarium</taxon>
        <taxon>Fusarium oxysporum species complex</taxon>
    </lineage>
</organism>